<comment type="function">
    <text evidence="10">Pectinolytic enzyme consist of four classes of enzymes: pectin lyase, polygalacturonase, pectin methylesterase and rhamnogalacturonase. Among pectinolytic enzymes, pectin lyase is the most important in depolymerization of pectin, since it cleaves internal glycosidic bonds of highly methylated pectins. Favors pectate, the anion, over pectin, the methyl ester.</text>
</comment>
<evidence type="ECO:0000256" key="1">
    <source>
        <dbReference type="ARBA" id="ARBA00000695"/>
    </source>
</evidence>
<dbReference type="GO" id="GO:0005576">
    <property type="term" value="C:extracellular region"/>
    <property type="evidence" value="ECO:0007669"/>
    <property type="project" value="UniProtKB-SubCell"/>
</dbReference>
<evidence type="ECO:0000256" key="2">
    <source>
        <dbReference type="ARBA" id="ARBA00001913"/>
    </source>
</evidence>
<keyword evidence="14" id="KW-1185">Reference proteome</keyword>
<evidence type="ECO:0000256" key="8">
    <source>
        <dbReference type="ARBA" id="ARBA00022837"/>
    </source>
</evidence>
<keyword evidence="9 13" id="KW-0456">Lyase</keyword>
<dbReference type="AlphaFoldDB" id="A0AAD4QYD8"/>
<keyword evidence="6" id="KW-0964">Secreted</keyword>
<evidence type="ECO:0000256" key="3">
    <source>
        <dbReference type="ARBA" id="ARBA00004613"/>
    </source>
</evidence>
<evidence type="ECO:0000313" key="13">
    <source>
        <dbReference type="EMBL" id="KAI1697733.1"/>
    </source>
</evidence>
<accession>A0AAD4QYD8</accession>
<evidence type="ECO:0000256" key="4">
    <source>
        <dbReference type="ARBA" id="ARBA00006463"/>
    </source>
</evidence>
<comment type="cofactor">
    <cofactor evidence="2">
        <name>Ca(2+)</name>
        <dbReference type="ChEBI" id="CHEBI:29108"/>
    </cofactor>
</comment>
<reference evidence="13" key="1">
    <citation type="submission" date="2022-01" db="EMBL/GenBank/DDBJ databases">
        <title>Genome Sequence Resource for Two Populations of Ditylenchus destructor, the Migratory Endoparasitic Phytonematode.</title>
        <authorList>
            <person name="Zhang H."/>
            <person name="Lin R."/>
            <person name="Xie B."/>
        </authorList>
    </citation>
    <scope>NUCLEOTIDE SEQUENCE</scope>
    <source>
        <strain evidence="13">BazhouSP</strain>
    </source>
</reference>
<comment type="similarity">
    <text evidence="4">Belongs to the polysaccharide lyase 3 family.</text>
</comment>
<dbReference type="Gene3D" id="2.160.20.10">
    <property type="entry name" value="Single-stranded right-handed beta-helix, Pectin lyase-like"/>
    <property type="match status" value="1"/>
</dbReference>
<feature type="chain" id="PRO_5042198502" description="Probable pectate lyase F" evidence="12">
    <location>
        <begin position="19"/>
        <end position="272"/>
    </location>
</feature>
<dbReference type="GO" id="GO:0030570">
    <property type="term" value="F:pectate lyase activity"/>
    <property type="evidence" value="ECO:0007669"/>
    <property type="project" value="UniProtKB-EC"/>
</dbReference>
<keyword evidence="8" id="KW-0106">Calcium</keyword>
<evidence type="ECO:0000256" key="11">
    <source>
        <dbReference type="ARBA" id="ARBA00039895"/>
    </source>
</evidence>
<dbReference type="SUPFAM" id="SSF51126">
    <property type="entry name" value="Pectin lyase-like"/>
    <property type="match status" value="1"/>
</dbReference>
<proteinExistence type="inferred from homology"/>
<evidence type="ECO:0000256" key="5">
    <source>
        <dbReference type="ARBA" id="ARBA00012272"/>
    </source>
</evidence>
<dbReference type="InterPro" id="IPR004898">
    <property type="entry name" value="Pectate_lyase_PlyH/PlyE-like"/>
</dbReference>
<comment type="catalytic activity">
    <reaction evidence="1">
        <text>Eliminative cleavage of (1-&gt;4)-alpha-D-galacturonan to give oligosaccharides with 4-deoxy-alpha-D-galact-4-enuronosyl groups at their non-reducing ends.</text>
        <dbReference type="EC" id="4.2.2.2"/>
    </reaction>
</comment>
<dbReference type="EMBL" id="JAKKPZ010000253">
    <property type="protein sequence ID" value="KAI1697733.1"/>
    <property type="molecule type" value="Genomic_DNA"/>
</dbReference>
<organism evidence="13 14">
    <name type="scientific">Ditylenchus destructor</name>
    <dbReference type="NCBI Taxonomy" id="166010"/>
    <lineage>
        <taxon>Eukaryota</taxon>
        <taxon>Metazoa</taxon>
        <taxon>Ecdysozoa</taxon>
        <taxon>Nematoda</taxon>
        <taxon>Chromadorea</taxon>
        <taxon>Rhabditida</taxon>
        <taxon>Tylenchina</taxon>
        <taxon>Tylenchomorpha</taxon>
        <taxon>Sphaerularioidea</taxon>
        <taxon>Anguinidae</taxon>
        <taxon>Anguininae</taxon>
        <taxon>Ditylenchus</taxon>
    </lineage>
</organism>
<name>A0AAD4QYD8_9BILA</name>
<dbReference type="EC" id="4.2.2.2" evidence="5"/>
<dbReference type="GO" id="GO:0045490">
    <property type="term" value="P:pectin catabolic process"/>
    <property type="evidence" value="ECO:0007669"/>
    <property type="project" value="TreeGrafter"/>
</dbReference>
<dbReference type="InterPro" id="IPR012334">
    <property type="entry name" value="Pectin_lyas_fold"/>
</dbReference>
<protein>
    <recommendedName>
        <fullName evidence="11">Probable pectate lyase F</fullName>
        <ecNumber evidence="5">4.2.2.2</ecNumber>
    </recommendedName>
</protein>
<evidence type="ECO:0000256" key="10">
    <source>
        <dbReference type="ARBA" id="ARBA00025679"/>
    </source>
</evidence>
<dbReference type="Proteomes" id="UP001201812">
    <property type="component" value="Unassembled WGS sequence"/>
</dbReference>
<keyword evidence="7 12" id="KW-0732">Signal</keyword>
<dbReference type="PANTHER" id="PTHR33407:SF9">
    <property type="entry name" value="PECTATE LYASE F-RELATED"/>
    <property type="match status" value="1"/>
</dbReference>
<dbReference type="Pfam" id="PF03211">
    <property type="entry name" value="Pectate_lyase"/>
    <property type="match status" value="1"/>
</dbReference>
<dbReference type="InterPro" id="IPR011050">
    <property type="entry name" value="Pectin_lyase_fold/virulence"/>
</dbReference>
<gene>
    <name evidence="13" type="ORF">DdX_18322</name>
</gene>
<evidence type="ECO:0000313" key="14">
    <source>
        <dbReference type="Proteomes" id="UP001201812"/>
    </source>
</evidence>
<evidence type="ECO:0000256" key="9">
    <source>
        <dbReference type="ARBA" id="ARBA00023239"/>
    </source>
</evidence>
<comment type="subcellular location">
    <subcellularLocation>
        <location evidence="3">Secreted</location>
    </subcellularLocation>
</comment>
<evidence type="ECO:0000256" key="6">
    <source>
        <dbReference type="ARBA" id="ARBA00022525"/>
    </source>
</evidence>
<evidence type="ECO:0000256" key="7">
    <source>
        <dbReference type="ARBA" id="ARBA00022729"/>
    </source>
</evidence>
<evidence type="ECO:0000256" key="12">
    <source>
        <dbReference type="SAM" id="SignalP"/>
    </source>
</evidence>
<comment type="caution">
    <text evidence="13">The sequence shown here is derived from an EMBL/GenBank/DDBJ whole genome shotgun (WGS) entry which is preliminary data.</text>
</comment>
<sequence>MTHLPILVIIFHAGLVFGCGYSPWPTPTGDDVKVDNPQQVPKYYDGQMKRHVSAKGQIGIPSIKPSLKEGVPALFELADGAVIKNVVIGKKGADGIHCLGSCTIENCWWEYVGDDAATFLGKANDTYHVIGGGAQNALNKVFQHDGGGTAIIENFQVENFAKLWLSCGNCLSNGSNGPRKANINCVIAKGPGETLAGTLGNYGDSATIKNVQVEGYLQDVCQVYVGNNKEKPNCCPVHETAAQDGDGKNCIYKTSDITTKPSFLGSLLSSLT</sequence>
<dbReference type="PANTHER" id="PTHR33407">
    <property type="entry name" value="PECTATE LYASE F-RELATED"/>
    <property type="match status" value="1"/>
</dbReference>
<feature type="signal peptide" evidence="12">
    <location>
        <begin position="1"/>
        <end position="18"/>
    </location>
</feature>